<keyword evidence="1" id="KW-0472">Membrane</keyword>
<evidence type="ECO:0000256" key="2">
    <source>
        <dbReference type="SAM" id="SignalP"/>
    </source>
</evidence>
<keyword evidence="2" id="KW-0732">Signal</keyword>
<comment type="caution">
    <text evidence="3">The sequence shown here is derived from an EMBL/GenBank/DDBJ whole genome shotgun (WGS) entry which is preliminary data.</text>
</comment>
<protein>
    <recommendedName>
        <fullName evidence="5">Subtilisin</fullName>
    </recommendedName>
</protein>
<keyword evidence="1" id="KW-0812">Transmembrane</keyword>
<dbReference type="Proteomes" id="UP001224775">
    <property type="component" value="Unassembled WGS sequence"/>
</dbReference>
<evidence type="ECO:0000313" key="3">
    <source>
        <dbReference type="EMBL" id="KAK1739523.1"/>
    </source>
</evidence>
<reference evidence="3" key="1">
    <citation type="submission" date="2023-06" db="EMBL/GenBank/DDBJ databases">
        <title>Survivors Of The Sea: Transcriptome response of Skeletonema marinoi to long-term dormancy.</title>
        <authorList>
            <person name="Pinder M.I.M."/>
            <person name="Kourtchenko O."/>
            <person name="Robertson E.K."/>
            <person name="Larsson T."/>
            <person name="Maumus F."/>
            <person name="Osuna-Cruz C.M."/>
            <person name="Vancaester E."/>
            <person name="Stenow R."/>
            <person name="Vandepoele K."/>
            <person name="Ploug H."/>
            <person name="Bruchert V."/>
            <person name="Godhe A."/>
            <person name="Topel M."/>
        </authorList>
    </citation>
    <scope>NUCLEOTIDE SEQUENCE</scope>
    <source>
        <strain evidence="3">R05AC</strain>
    </source>
</reference>
<organism evidence="3 4">
    <name type="scientific">Skeletonema marinoi</name>
    <dbReference type="NCBI Taxonomy" id="267567"/>
    <lineage>
        <taxon>Eukaryota</taxon>
        <taxon>Sar</taxon>
        <taxon>Stramenopiles</taxon>
        <taxon>Ochrophyta</taxon>
        <taxon>Bacillariophyta</taxon>
        <taxon>Coscinodiscophyceae</taxon>
        <taxon>Thalassiosirophycidae</taxon>
        <taxon>Thalassiosirales</taxon>
        <taxon>Skeletonemataceae</taxon>
        <taxon>Skeletonema</taxon>
        <taxon>Skeletonema marinoi-dohrnii complex</taxon>
    </lineage>
</organism>
<gene>
    <name evidence="3" type="ORF">QTG54_010066</name>
</gene>
<feature type="chain" id="PRO_5041999540" description="Subtilisin" evidence="2">
    <location>
        <begin position="23"/>
        <end position="253"/>
    </location>
</feature>
<evidence type="ECO:0000256" key="1">
    <source>
        <dbReference type="SAM" id="Phobius"/>
    </source>
</evidence>
<keyword evidence="1" id="KW-1133">Transmembrane helix</keyword>
<feature type="transmembrane region" description="Helical" evidence="1">
    <location>
        <begin position="222"/>
        <end position="244"/>
    </location>
</feature>
<keyword evidence="4" id="KW-1185">Reference proteome</keyword>
<feature type="signal peptide" evidence="2">
    <location>
        <begin position="1"/>
        <end position="22"/>
    </location>
</feature>
<evidence type="ECO:0000313" key="4">
    <source>
        <dbReference type="Proteomes" id="UP001224775"/>
    </source>
</evidence>
<name>A0AAD8Y4Q0_9STRA</name>
<proteinExistence type="predicted"/>
<sequence>MPSNRPFLYTLAALLLAANTCAFAPSKSSPSLTKSSTAIYYDLNDLPTHLLSGELVEGSQAKFYGYFAAGSGAGGIGLAQLPSMFNEAAAARESASAGSPTKGGPALNAGPLVSLYYDNEISLADVSDAISKAPTADFISKNSQSVNFMASKGYIDKNDFIREMNKKGCNALATYSVFDAISSGKGGIVSPVVYDERIEKYRQESGAGEVASSFVTDLNGFLAVKVGAFIGLVVCLLVDFGLVAKAGIEGFLS</sequence>
<dbReference type="AlphaFoldDB" id="A0AAD8Y4Q0"/>
<accession>A0AAD8Y4Q0</accession>
<dbReference type="EMBL" id="JATAAI010000018">
    <property type="protein sequence ID" value="KAK1739523.1"/>
    <property type="molecule type" value="Genomic_DNA"/>
</dbReference>
<evidence type="ECO:0008006" key="5">
    <source>
        <dbReference type="Google" id="ProtNLM"/>
    </source>
</evidence>